<feature type="transmembrane region" description="Helical" evidence="6">
    <location>
        <begin position="184"/>
        <end position="202"/>
    </location>
</feature>
<accession>B8HNQ8</accession>
<proteinExistence type="inferred from homology"/>
<evidence type="ECO:0000256" key="2">
    <source>
        <dbReference type="ARBA" id="ARBA00009190"/>
    </source>
</evidence>
<evidence type="ECO:0000256" key="6">
    <source>
        <dbReference type="RuleBase" id="RU365102"/>
    </source>
</evidence>
<dbReference type="Pfam" id="PF01169">
    <property type="entry name" value="GDT1"/>
    <property type="match status" value="2"/>
</dbReference>
<dbReference type="OrthoDB" id="9801356at2"/>
<feature type="transmembrane region" description="Helical" evidence="6">
    <location>
        <begin position="6"/>
        <end position="29"/>
    </location>
</feature>
<evidence type="ECO:0000256" key="3">
    <source>
        <dbReference type="ARBA" id="ARBA00022692"/>
    </source>
</evidence>
<dbReference type="HOGENOM" id="CLU_040186_1_2_3"/>
<name>B8HNQ8_CYAP4</name>
<organism evidence="7">
    <name type="scientific">Cyanothece sp. (strain PCC 7425 / ATCC 29141)</name>
    <dbReference type="NCBI Taxonomy" id="395961"/>
    <lineage>
        <taxon>Bacteria</taxon>
        <taxon>Bacillati</taxon>
        <taxon>Cyanobacteriota</taxon>
        <taxon>Cyanophyceae</taxon>
        <taxon>Gomontiellales</taxon>
        <taxon>Cyanothecaceae</taxon>
        <taxon>Cyanothece</taxon>
    </lineage>
</organism>
<sequence length="205" mass="22146">MLTGFTLGLMLITICELGDKSFFIALLLAMRHSRRLVFIGAILALIAMTLLSVLMGSILTFFPKSYTHYGAIALFCFFGAHLLFKGTQMPAHAVETEVIAAKEAIETTGSRLGHRASALTVVCQSSLLTFLTEWGDRTQITTITLAAAHHPLGVTFGAILGHALCTLLAVMGGRLIAGRISERTVTMIGGTLFLLFAIMTWWEGI</sequence>
<feature type="transmembrane region" description="Helical" evidence="6">
    <location>
        <begin position="36"/>
        <end position="60"/>
    </location>
</feature>
<dbReference type="GO" id="GO:0046873">
    <property type="term" value="F:metal ion transmembrane transporter activity"/>
    <property type="evidence" value="ECO:0007669"/>
    <property type="project" value="InterPro"/>
</dbReference>
<protein>
    <recommendedName>
        <fullName evidence="6">GDT1 family protein</fullName>
    </recommendedName>
</protein>
<reference evidence="7" key="1">
    <citation type="submission" date="2009-01" db="EMBL/GenBank/DDBJ databases">
        <title>Complete sequence of chromosome Cyanothece sp. PCC 7425.</title>
        <authorList>
            <consortium name="US DOE Joint Genome Institute"/>
            <person name="Lucas S."/>
            <person name="Copeland A."/>
            <person name="Lapidus A."/>
            <person name="Glavina del Rio T."/>
            <person name="Dalin E."/>
            <person name="Tice H."/>
            <person name="Bruce D."/>
            <person name="Goodwin L."/>
            <person name="Pitluck S."/>
            <person name="Sims D."/>
            <person name="Meineke L."/>
            <person name="Brettin T."/>
            <person name="Detter J.C."/>
            <person name="Han C."/>
            <person name="Larimer F."/>
            <person name="Land M."/>
            <person name="Hauser L."/>
            <person name="Kyrpides N."/>
            <person name="Ovchinnikova G."/>
            <person name="Liberton M."/>
            <person name="Stoeckel J."/>
            <person name="Banerjee A."/>
            <person name="Singh A."/>
            <person name="Page L."/>
            <person name="Sato H."/>
            <person name="Zhao L."/>
            <person name="Sherman L."/>
            <person name="Pakrasi H."/>
            <person name="Richardson P."/>
        </authorList>
    </citation>
    <scope>NUCLEOTIDE SEQUENCE</scope>
    <source>
        <strain evidence="7">PCC 7425</strain>
    </source>
</reference>
<dbReference type="InterPro" id="IPR001727">
    <property type="entry name" value="GDT1-like"/>
</dbReference>
<dbReference type="STRING" id="395961.Cyan7425_1416"/>
<evidence type="ECO:0000256" key="5">
    <source>
        <dbReference type="ARBA" id="ARBA00023136"/>
    </source>
</evidence>
<dbReference type="GO" id="GO:0016020">
    <property type="term" value="C:membrane"/>
    <property type="evidence" value="ECO:0007669"/>
    <property type="project" value="UniProtKB-SubCell"/>
</dbReference>
<keyword evidence="5 6" id="KW-0472">Membrane</keyword>
<comment type="similarity">
    <text evidence="2 6">Belongs to the GDT1 family.</text>
</comment>
<evidence type="ECO:0000256" key="1">
    <source>
        <dbReference type="ARBA" id="ARBA00004141"/>
    </source>
</evidence>
<evidence type="ECO:0000313" key="7">
    <source>
        <dbReference type="EMBL" id="ACL43789.1"/>
    </source>
</evidence>
<keyword evidence="3 6" id="KW-0812">Transmembrane</keyword>
<dbReference type="KEGG" id="cyn:Cyan7425_1416"/>
<feature type="transmembrane region" description="Helical" evidence="6">
    <location>
        <begin position="66"/>
        <end position="84"/>
    </location>
</feature>
<dbReference type="AlphaFoldDB" id="B8HNQ8"/>
<dbReference type="EMBL" id="CP001344">
    <property type="protein sequence ID" value="ACL43789.1"/>
    <property type="molecule type" value="Genomic_DNA"/>
</dbReference>
<feature type="transmembrane region" description="Helical" evidence="6">
    <location>
        <begin position="152"/>
        <end position="172"/>
    </location>
</feature>
<keyword evidence="4 6" id="KW-1133">Transmembrane helix</keyword>
<comment type="subcellular location">
    <subcellularLocation>
        <location evidence="1 6">Membrane</location>
        <topology evidence="1 6">Multi-pass membrane protein</topology>
    </subcellularLocation>
</comment>
<dbReference type="eggNOG" id="COG2119">
    <property type="taxonomic scope" value="Bacteria"/>
</dbReference>
<evidence type="ECO:0000256" key="4">
    <source>
        <dbReference type="ARBA" id="ARBA00022989"/>
    </source>
</evidence>
<dbReference type="PANTHER" id="PTHR12608:SF1">
    <property type="entry name" value="TRANSMEMBRANE PROTEIN 165"/>
    <property type="match status" value="1"/>
</dbReference>
<dbReference type="PANTHER" id="PTHR12608">
    <property type="entry name" value="TRANSMEMBRANE PROTEIN HTP-1 RELATED"/>
    <property type="match status" value="1"/>
</dbReference>
<gene>
    <name evidence="7" type="ordered locus">Cyan7425_1416</name>
</gene>